<evidence type="ECO:0000313" key="2">
    <source>
        <dbReference type="Proteomes" id="UP000198963"/>
    </source>
</evidence>
<evidence type="ECO:0000313" key="1">
    <source>
        <dbReference type="EMBL" id="SDS44827.1"/>
    </source>
</evidence>
<name>A0A1H1SA18_9FLAO</name>
<dbReference type="Proteomes" id="UP000198963">
    <property type="component" value="Chromosome I"/>
</dbReference>
<organism evidence="1 2">
    <name type="scientific">Winogradskyella sediminis</name>
    <dbReference type="NCBI Taxonomy" id="1382466"/>
    <lineage>
        <taxon>Bacteria</taxon>
        <taxon>Pseudomonadati</taxon>
        <taxon>Bacteroidota</taxon>
        <taxon>Flavobacteriia</taxon>
        <taxon>Flavobacteriales</taxon>
        <taxon>Flavobacteriaceae</taxon>
        <taxon>Winogradskyella</taxon>
    </lineage>
</organism>
<sequence length="178" mass="19966">MKLLKNAAYAIVFIVVYGTTNFCVAQNSNARITIQKQAPFKVNSASFQEWYAGIKVGGTGINIFLPITDVAQNVEITHVYFRNLTGELIKIKGTYSAQLKTDSPYYTFTKPEAPADYPFKLKDNECVVAYNENGKAKYFKITKITEFAGTYYENGPPAIYARENAKDIVAIEDENIDK</sequence>
<proteinExistence type="predicted"/>
<dbReference type="EMBL" id="LT629774">
    <property type="protein sequence ID" value="SDS44827.1"/>
    <property type="molecule type" value="Genomic_DNA"/>
</dbReference>
<dbReference type="RefSeq" id="WP_092445990.1">
    <property type="nucleotide sequence ID" value="NZ_JBLXAG010000013.1"/>
</dbReference>
<dbReference type="STRING" id="1249933.SAMN04489797_1623"/>
<keyword evidence="2" id="KW-1185">Reference proteome</keyword>
<dbReference type="AlphaFoldDB" id="A0A1H1SA18"/>
<gene>
    <name evidence="1" type="ORF">SAMN04489797_1623</name>
</gene>
<protein>
    <submittedName>
        <fullName evidence="1">Uncharacterized protein</fullName>
    </submittedName>
</protein>
<reference evidence="1 2" key="1">
    <citation type="submission" date="2016-10" db="EMBL/GenBank/DDBJ databases">
        <authorList>
            <person name="Varghese N."/>
            <person name="Submissions S."/>
        </authorList>
    </citation>
    <scope>NUCLEOTIDE SEQUENCE [LARGE SCALE GENOMIC DNA]</scope>
    <source>
        <strain evidence="1 2">RHA_55</strain>
    </source>
</reference>
<accession>A0A1H1SA18</accession>